<evidence type="ECO:0000313" key="3">
    <source>
        <dbReference type="Proteomes" id="UP000603912"/>
    </source>
</evidence>
<reference evidence="2" key="2">
    <citation type="submission" date="2020-09" db="EMBL/GenBank/DDBJ databases">
        <authorList>
            <person name="Sun Q."/>
            <person name="Zhou Y."/>
        </authorList>
    </citation>
    <scope>NUCLEOTIDE SEQUENCE</scope>
    <source>
        <strain evidence="2">CGMCC 1.12214</strain>
    </source>
</reference>
<dbReference type="AlphaFoldDB" id="A0A917I8Z4"/>
<reference evidence="2" key="1">
    <citation type="journal article" date="2014" name="Int. J. Syst. Evol. Microbiol.">
        <title>Complete genome sequence of Corynebacterium casei LMG S-19264T (=DSM 44701T), isolated from a smear-ripened cheese.</title>
        <authorList>
            <consortium name="US DOE Joint Genome Institute (JGI-PGF)"/>
            <person name="Walter F."/>
            <person name="Albersmeier A."/>
            <person name="Kalinowski J."/>
            <person name="Ruckert C."/>
        </authorList>
    </citation>
    <scope>NUCLEOTIDE SEQUENCE</scope>
    <source>
        <strain evidence="2">CGMCC 1.12214</strain>
    </source>
</reference>
<dbReference type="EMBL" id="BMES01000002">
    <property type="protein sequence ID" value="GGH24811.1"/>
    <property type="molecule type" value="Genomic_DNA"/>
</dbReference>
<name>A0A917I8Z4_9HYPH</name>
<proteinExistence type="predicted"/>
<sequence length="86" mass="8919">MVLKKQGAVTVSRSRGRRKTDALRGWRAPRGLSRIASLIFRNFAAGSCGAPRIGRMLQGFAPAGESGGGAGFPARASAPDMGSSFP</sequence>
<feature type="region of interest" description="Disordered" evidence="1">
    <location>
        <begin position="1"/>
        <end position="25"/>
    </location>
</feature>
<organism evidence="2 3">
    <name type="scientific">Alsobacter metallidurans</name>
    <dbReference type="NCBI Taxonomy" id="340221"/>
    <lineage>
        <taxon>Bacteria</taxon>
        <taxon>Pseudomonadati</taxon>
        <taxon>Pseudomonadota</taxon>
        <taxon>Alphaproteobacteria</taxon>
        <taxon>Hyphomicrobiales</taxon>
        <taxon>Alsobacteraceae</taxon>
        <taxon>Alsobacter</taxon>
    </lineage>
</organism>
<keyword evidence="3" id="KW-1185">Reference proteome</keyword>
<feature type="region of interest" description="Disordered" evidence="1">
    <location>
        <begin position="65"/>
        <end position="86"/>
    </location>
</feature>
<accession>A0A917I8Z4</accession>
<protein>
    <submittedName>
        <fullName evidence="2">Uncharacterized protein</fullName>
    </submittedName>
</protein>
<evidence type="ECO:0000256" key="1">
    <source>
        <dbReference type="SAM" id="MobiDB-lite"/>
    </source>
</evidence>
<evidence type="ECO:0000313" key="2">
    <source>
        <dbReference type="EMBL" id="GGH24811.1"/>
    </source>
</evidence>
<gene>
    <name evidence="2" type="ORF">GCM10007036_31480</name>
</gene>
<dbReference type="Proteomes" id="UP000603912">
    <property type="component" value="Unassembled WGS sequence"/>
</dbReference>
<comment type="caution">
    <text evidence="2">The sequence shown here is derived from an EMBL/GenBank/DDBJ whole genome shotgun (WGS) entry which is preliminary data.</text>
</comment>